<accession>A0A839RVK6</accession>
<evidence type="ECO:0000313" key="2">
    <source>
        <dbReference type="EMBL" id="MBB3049195.1"/>
    </source>
</evidence>
<keyword evidence="1" id="KW-0812">Transmembrane</keyword>
<dbReference type="RefSeq" id="WP_183646252.1">
    <property type="nucleotide sequence ID" value="NZ_JACHWU010000001.1"/>
</dbReference>
<dbReference type="Proteomes" id="UP000550714">
    <property type="component" value="Unassembled WGS sequence"/>
</dbReference>
<keyword evidence="1" id="KW-1133">Transmembrane helix</keyword>
<evidence type="ECO:0000256" key="1">
    <source>
        <dbReference type="SAM" id="Phobius"/>
    </source>
</evidence>
<feature type="transmembrane region" description="Helical" evidence="1">
    <location>
        <begin position="121"/>
        <end position="143"/>
    </location>
</feature>
<organism evidence="2 3">
    <name type="scientific">Prauserella isguenensis</name>
    <dbReference type="NCBI Taxonomy" id="1470180"/>
    <lineage>
        <taxon>Bacteria</taxon>
        <taxon>Bacillati</taxon>
        <taxon>Actinomycetota</taxon>
        <taxon>Actinomycetes</taxon>
        <taxon>Pseudonocardiales</taxon>
        <taxon>Pseudonocardiaceae</taxon>
        <taxon>Prauserella</taxon>
    </lineage>
</organism>
<name>A0A839RVK6_9PSEU</name>
<feature type="transmembrane region" description="Helical" evidence="1">
    <location>
        <begin position="87"/>
        <end position="109"/>
    </location>
</feature>
<evidence type="ECO:0000313" key="3">
    <source>
        <dbReference type="Proteomes" id="UP000550714"/>
    </source>
</evidence>
<dbReference type="EMBL" id="JACHWU010000001">
    <property type="protein sequence ID" value="MBB3049195.1"/>
    <property type="molecule type" value="Genomic_DNA"/>
</dbReference>
<feature type="transmembrane region" description="Helical" evidence="1">
    <location>
        <begin position="202"/>
        <end position="220"/>
    </location>
</feature>
<feature type="transmembrane region" description="Helical" evidence="1">
    <location>
        <begin position="177"/>
        <end position="196"/>
    </location>
</feature>
<gene>
    <name evidence="2" type="ORF">FHS23_000190</name>
</gene>
<keyword evidence="3" id="KW-1185">Reference proteome</keyword>
<protein>
    <recommendedName>
        <fullName evidence="4">DUF1648 domain-containing protein</fullName>
    </recommendedName>
</protein>
<keyword evidence="1" id="KW-0472">Membrane</keyword>
<proteinExistence type="predicted"/>
<comment type="caution">
    <text evidence="2">The sequence shown here is derived from an EMBL/GenBank/DDBJ whole genome shotgun (WGS) entry which is preliminary data.</text>
</comment>
<reference evidence="2 3" key="1">
    <citation type="submission" date="2020-08" db="EMBL/GenBank/DDBJ databases">
        <title>Genomic Encyclopedia of Type Strains, Phase III (KMG-III): the genomes of soil and plant-associated and newly described type strains.</title>
        <authorList>
            <person name="Whitman W."/>
        </authorList>
    </citation>
    <scope>NUCLEOTIDE SEQUENCE [LARGE SCALE GENOMIC DNA]</scope>
    <source>
        <strain evidence="2 3">CECT 8577</strain>
    </source>
</reference>
<sequence length="319" mass="32500">MKTTRLALAAGAVPLTALGGAWALQGAWSARLPEVVAVHWGTSGPDRSSTLSTLTGVTLGIGAALTLVTLVAVLASRARGSAVPRSAVGFTAGMAALPAGVLVGSMYAALDTTSWREAGSAWSAVVWALGLSVVAGAIAALVAGRTERRASPEPRDLPSAGLQPGERATWIGGGTNYPMTFGGLAVACGYGLLQVSLPDFDVMPFALVVLVVVLAMAATCRVRVRVDADGVALSLGLFGFPHRTLTFDEIASADTEQMTMWSAGGYGLRRGVGYTAFKVRAGEALAVTLTSGHVVKATVDHADRAAGLVNDLVAARQSA</sequence>
<evidence type="ECO:0008006" key="4">
    <source>
        <dbReference type="Google" id="ProtNLM"/>
    </source>
</evidence>
<dbReference type="AlphaFoldDB" id="A0A839RVK6"/>
<feature type="transmembrane region" description="Helical" evidence="1">
    <location>
        <begin position="53"/>
        <end position="75"/>
    </location>
</feature>